<evidence type="ECO:0000313" key="3">
    <source>
        <dbReference type="EMBL" id="CAF1196414.1"/>
    </source>
</evidence>
<accession>A0A814W278</accession>
<dbReference type="EMBL" id="CAJNOI010000227">
    <property type="protein sequence ID" value="CAF1196414.1"/>
    <property type="molecule type" value="Genomic_DNA"/>
</dbReference>
<gene>
    <name evidence="3" type="ORF">BJG266_LOCUS26639</name>
    <name evidence="4" type="ORF">QVE165_LOCUS40896</name>
</gene>
<reference evidence="3" key="1">
    <citation type="submission" date="2021-02" db="EMBL/GenBank/DDBJ databases">
        <authorList>
            <person name="Nowell W R."/>
        </authorList>
    </citation>
    <scope>NUCLEOTIDE SEQUENCE</scope>
</reference>
<keyword evidence="1" id="KW-0175">Coiled coil</keyword>
<evidence type="ECO:0000256" key="2">
    <source>
        <dbReference type="SAM" id="MobiDB-lite"/>
    </source>
</evidence>
<protein>
    <submittedName>
        <fullName evidence="3">Uncharacterized protein</fullName>
    </submittedName>
</protein>
<proteinExistence type="predicted"/>
<dbReference type="OrthoDB" id="10060544at2759"/>
<feature type="compositionally biased region" description="Basic residues" evidence="2">
    <location>
        <begin position="179"/>
        <end position="188"/>
    </location>
</feature>
<name>A0A814W278_9BILA</name>
<dbReference type="AlphaFoldDB" id="A0A814W278"/>
<dbReference type="Proteomes" id="UP000663877">
    <property type="component" value="Unassembled WGS sequence"/>
</dbReference>
<keyword evidence="5" id="KW-1185">Reference proteome</keyword>
<feature type="region of interest" description="Disordered" evidence="2">
    <location>
        <begin position="179"/>
        <end position="205"/>
    </location>
</feature>
<comment type="caution">
    <text evidence="3">The sequence shown here is derived from an EMBL/GenBank/DDBJ whole genome shotgun (WGS) entry which is preliminary data.</text>
</comment>
<organism evidence="3 6">
    <name type="scientific">Adineta steineri</name>
    <dbReference type="NCBI Taxonomy" id="433720"/>
    <lineage>
        <taxon>Eukaryota</taxon>
        <taxon>Metazoa</taxon>
        <taxon>Spiralia</taxon>
        <taxon>Gnathifera</taxon>
        <taxon>Rotifera</taxon>
        <taxon>Eurotatoria</taxon>
        <taxon>Bdelloidea</taxon>
        <taxon>Adinetida</taxon>
        <taxon>Adinetidae</taxon>
        <taxon>Adineta</taxon>
    </lineage>
</organism>
<evidence type="ECO:0000313" key="4">
    <source>
        <dbReference type="EMBL" id="CAF1460270.1"/>
    </source>
</evidence>
<sequence>MDTYNLYSLQDDVLFKSNDSFYDFVGEVCGKVEANILRVQSIRNARYLIRATNLLDIPKLDCDEINRIKADACFEYNRGDLVIKQGTKLNLDNLFDALKEKHEKYKKKHHHQQQKQQNVVILSSTPVINSNNSNNSNIQDSAINRITDNLSTILFDAINTSTDSFIMNYTTVSEHINLSKKSKRKRIHNNSSMVNPKSTKKRQDK</sequence>
<evidence type="ECO:0000256" key="1">
    <source>
        <dbReference type="SAM" id="Coils"/>
    </source>
</evidence>
<evidence type="ECO:0000313" key="6">
    <source>
        <dbReference type="Proteomes" id="UP000663877"/>
    </source>
</evidence>
<dbReference type="EMBL" id="CAJNOM010000478">
    <property type="protein sequence ID" value="CAF1460270.1"/>
    <property type="molecule type" value="Genomic_DNA"/>
</dbReference>
<evidence type="ECO:0000313" key="5">
    <source>
        <dbReference type="Proteomes" id="UP000663832"/>
    </source>
</evidence>
<dbReference type="Proteomes" id="UP000663832">
    <property type="component" value="Unassembled WGS sequence"/>
</dbReference>
<feature type="coiled-coil region" evidence="1">
    <location>
        <begin position="88"/>
        <end position="115"/>
    </location>
</feature>